<gene>
    <name evidence="1" type="ORF">MM171B01145_0002</name>
</gene>
<organism evidence="1">
    <name type="scientific">viral metagenome</name>
    <dbReference type="NCBI Taxonomy" id="1070528"/>
    <lineage>
        <taxon>unclassified sequences</taxon>
        <taxon>metagenomes</taxon>
        <taxon>organismal metagenomes</taxon>
    </lineage>
</organism>
<proteinExistence type="predicted"/>
<reference evidence="1" key="1">
    <citation type="submission" date="2020-03" db="EMBL/GenBank/DDBJ databases">
        <title>The deep terrestrial virosphere.</title>
        <authorList>
            <person name="Holmfeldt K."/>
            <person name="Nilsson E."/>
            <person name="Simone D."/>
            <person name="Lopez-Fernandez M."/>
            <person name="Wu X."/>
            <person name="de Brujin I."/>
            <person name="Lundin D."/>
            <person name="Andersson A."/>
            <person name="Bertilsson S."/>
            <person name="Dopson M."/>
        </authorList>
    </citation>
    <scope>NUCLEOTIDE SEQUENCE</scope>
    <source>
        <strain evidence="1">MM171B01145</strain>
    </source>
</reference>
<dbReference type="AlphaFoldDB" id="A0A6M3MC18"/>
<evidence type="ECO:0000313" key="1">
    <source>
        <dbReference type="EMBL" id="QJB02609.1"/>
    </source>
</evidence>
<name>A0A6M3MC18_9ZZZZ</name>
<protein>
    <submittedName>
        <fullName evidence="1">Uncharacterized protein</fullName>
    </submittedName>
</protein>
<sequence>MKVVDLTKFDEKEILECLNCGYMDVAKIWKLHDKCPKCGSEAFIVYEGIRKGPVKIRKGD</sequence>
<dbReference type="EMBL" id="MT143796">
    <property type="protein sequence ID" value="QJB02609.1"/>
    <property type="molecule type" value="Genomic_DNA"/>
</dbReference>
<accession>A0A6M3MC18</accession>